<evidence type="ECO:0000256" key="6">
    <source>
        <dbReference type="ARBA" id="ARBA00022723"/>
    </source>
</evidence>
<dbReference type="Gene3D" id="3.40.1110.10">
    <property type="entry name" value="Calcium-transporting ATPase, cytoplasmic domain N"/>
    <property type="match status" value="1"/>
</dbReference>
<evidence type="ECO:0000256" key="3">
    <source>
        <dbReference type="ARBA" id="ARBA00022475"/>
    </source>
</evidence>
<dbReference type="PRINTS" id="PR00119">
    <property type="entry name" value="CATATPASE"/>
</dbReference>
<evidence type="ECO:0000256" key="9">
    <source>
        <dbReference type="ARBA" id="ARBA00022967"/>
    </source>
</evidence>
<dbReference type="InterPro" id="IPR023298">
    <property type="entry name" value="ATPase_P-typ_TM_dom_sf"/>
</dbReference>
<feature type="domain" description="HMA" evidence="15">
    <location>
        <begin position="48"/>
        <end position="112"/>
    </location>
</feature>
<dbReference type="InterPro" id="IPR001757">
    <property type="entry name" value="P_typ_ATPase"/>
</dbReference>
<dbReference type="Gene3D" id="3.40.50.1000">
    <property type="entry name" value="HAD superfamily/HAD-like"/>
    <property type="match status" value="1"/>
</dbReference>
<keyword evidence="3 14" id="KW-1003">Cell membrane</keyword>
<dbReference type="OMA" id="HLHLMET"/>
<dbReference type="PROSITE" id="PS00154">
    <property type="entry name" value="ATPASE_E1_E2"/>
    <property type="match status" value="1"/>
</dbReference>
<dbReference type="CDD" id="cd07546">
    <property type="entry name" value="P-type_ATPase_Pb_Zn_Cd2-like"/>
    <property type="match status" value="1"/>
</dbReference>
<dbReference type="PANTHER" id="PTHR48085">
    <property type="entry name" value="CADMIUM/ZINC-TRANSPORTING ATPASE HMA2-RELATED"/>
    <property type="match status" value="1"/>
</dbReference>
<feature type="transmembrane region" description="Helical" evidence="14">
    <location>
        <begin position="686"/>
        <end position="704"/>
    </location>
</feature>
<dbReference type="Gene3D" id="3.30.70.100">
    <property type="match status" value="1"/>
</dbReference>
<dbReference type="InterPro" id="IPR023214">
    <property type="entry name" value="HAD_sf"/>
</dbReference>
<dbReference type="SUPFAM" id="SSF56784">
    <property type="entry name" value="HAD-like"/>
    <property type="match status" value="1"/>
</dbReference>
<dbReference type="NCBIfam" id="TIGR01525">
    <property type="entry name" value="ATPase-IB_hvy"/>
    <property type="match status" value="1"/>
</dbReference>
<dbReference type="InterPro" id="IPR017969">
    <property type="entry name" value="Heavy-metal-associated_CS"/>
</dbReference>
<dbReference type="GO" id="GO:0046872">
    <property type="term" value="F:metal ion binding"/>
    <property type="evidence" value="ECO:0007669"/>
    <property type="project" value="UniProtKB-KW"/>
</dbReference>
<reference evidence="16" key="1">
    <citation type="submission" date="2019-03" db="EMBL/GenBank/DDBJ databases">
        <title>Complete genome sequence of enteropathogenic Citrobacter rodentium strain DBS100.</title>
        <authorList>
            <person name="Popov G."/>
            <person name="Fiebig A."/>
            <person name="Shideler S."/>
            <person name="Coombes B."/>
            <person name="Savchenko A."/>
        </authorList>
    </citation>
    <scope>NUCLEOTIDE SEQUENCE</scope>
    <source>
        <strain evidence="16">DBS100</strain>
    </source>
</reference>
<evidence type="ECO:0000256" key="12">
    <source>
        <dbReference type="ARBA" id="ARBA00039097"/>
    </source>
</evidence>
<evidence type="ECO:0000256" key="5">
    <source>
        <dbReference type="ARBA" id="ARBA00022692"/>
    </source>
</evidence>
<feature type="transmembrane region" description="Helical" evidence="14">
    <location>
        <begin position="353"/>
        <end position="374"/>
    </location>
</feature>
<keyword evidence="9" id="KW-1278">Translocase</keyword>
<name>A0A482PSR1_CITRO</name>
<evidence type="ECO:0000256" key="11">
    <source>
        <dbReference type="ARBA" id="ARBA00023136"/>
    </source>
</evidence>
<dbReference type="AlphaFoldDB" id="A0A482PSR1"/>
<dbReference type="RefSeq" id="WP_012908285.1">
    <property type="nucleotide sequence ID" value="NZ_CAJTBI010000002.1"/>
</dbReference>
<gene>
    <name evidence="16" type="primary">zntA</name>
    <name evidence="16" type="ORF">E2R62_18520</name>
</gene>
<dbReference type="PROSITE" id="PS01047">
    <property type="entry name" value="HMA_1"/>
    <property type="match status" value="1"/>
</dbReference>
<dbReference type="NCBIfam" id="NF033775">
    <property type="entry name" value="P_type_ZntA"/>
    <property type="match status" value="1"/>
</dbReference>
<feature type="transmembrane region" description="Helical" evidence="14">
    <location>
        <begin position="150"/>
        <end position="168"/>
    </location>
</feature>
<evidence type="ECO:0000256" key="1">
    <source>
        <dbReference type="ARBA" id="ARBA00004651"/>
    </source>
</evidence>
<organism evidence="16">
    <name type="scientific">Citrobacter rodentium</name>
    <dbReference type="NCBI Taxonomy" id="67825"/>
    <lineage>
        <taxon>Bacteria</taxon>
        <taxon>Pseudomonadati</taxon>
        <taxon>Pseudomonadota</taxon>
        <taxon>Gammaproteobacteria</taxon>
        <taxon>Enterobacterales</taxon>
        <taxon>Enterobacteriaceae</taxon>
        <taxon>Citrobacter</taxon>
    </lineage>
</organism>
<dbReference type="FunFam" id="3.30.70.100:FF:000029">
    <property type="entry name" value="Zinc/cadmium/lead-transporting P-type ATPase"/>
    <property type="match status" value="1"/>
</dbReference>
<keyword evidence="6 14" id="KW-0479">Metal-binding</keyword>
<dbReference type="InterPro" id="IPR036163">
    <property type="entry name" value="HMA_dom_sf"/>
</dbReference>
<dbReference type="NCBIfam" id="TIGR01512">
    <property type="entry name" value="ATPase-IB2_Cd"/>
    <property type="match status" value="1"/>
</dbReference>
<dbReference type="PANTHER" id="PTHR48085:SF5">
    <property type="entry name" value="CADMIUM_ZINC-TRANSPORTING ATPASE HMA4-RELATED"/>
    <property type="match status" value="1"/>
</dbReference>
<dbReference type="SUPFAM" id="SSF81653">
    <property type="entry name" value="Calcium ATPase, transduction domain A"/>
    <property type="match status" value="1"/>
</dbReference>
<dbReference type="PRINTS" id="PR00120">
    <property type="entry name" value="HATPASE"/>
</dbReference>
<dbReference type="GO" id="GO:0015086">
    <property type="term" value="F:cadmium ion transmembrane transporter activity"/>
    <property type="evidence" value="ECO:0007669"/>
    <property type="project" value="TreeGrafter"/>
</dbReference>
<keyword evidence="8 14" id="KW-0067">ATP-binding</keyword>
<keyword evidence="11 14" id="KW-0472">Membrane</keyword>
<dbReference type="SUPFAM" id="SSF55008">
    <property type="entry name" value="HMA, heavy metal-associated domain"/>
    <property type="match status" value="1"/>
</dbReference>
<dbReference type="GO" id="GO:0016463">
    <property type="term" value="F:P-type zinc transporter activity"/>
    <property type="evidence" value="ECO:0007669"/>
    <property type="project" value="UniProtKB-EC"/>
</dbReference>
<comment type="similarity">
    <text evidence="2 14">Belongs to the cation transport ATPase (P-type) (TC 3.A.3) family. Type IB subfamily.</text>
</comment>
<feature type="transmembrane region" description="Helical" evidence="14">
    <location>
        <begin position="380"/>
        <end position="404"/>
    </location>
</feature>
<keyword evidence="10 14" id="KW-1133">Transmembrane helix</keyword>
<dbReference type="EMBL" id="CP038008">
    <property type="protein sequence ID" value="QBY30626.1"/>
    <property type="molecule type" value="Genomic_DNA"/>
</dbReference>
<dbReference type="SFLD" id="SFLDF00027">
    <property type="entry name" value="p-type_atpase"/>
    <property type="match status" value="1"/>
</dbReference>
<dbReference type="InterPro" id="IPR036412">
    <property type="entry name" value="HAD-like_sf"/>
</dbReference>
<dbReference type="EC" id="7.2.2.12" evidence="12"/>
<dbReference type="InterPro" id="IPR027256">
    <property type="entry name" value="P-typ_ATPase_IB"/>
</dbReference>
<dbReference type="InterPro" id="IPR044492">
    <property type="entry name" value="P_typ_ATPase_HD_dom"/>
</dbReference>
<evidence type="ECO:0000259" key="15">
    <source>
        <dbReference type="PROSITE" id="PS50846"/>
    </source>
</evidence>
<dbReference type="SFLD" id="SFLDG00002">
    <property type="entry name" value="C1.7:_P-type_atpase_like"/>
    <property type="match status" value="1"/>
</dbReference>
<accession>A0A482PSR1</accession>
<dbReference type="GO" id="GO:0005524">
    <property type="term" value="F:ATP binding"/>
    <property type="evidence" value="ECO:0007669"/>
    <property type="project" value="UniProtKB-UniRule"/>
</dbReference>
<dbReference type="PROSITE" id="PS50846">
    <property type="entry name" value="HMA_2"/>
    <property type="match status" value="1"/>
</dbReference>
<evidence type="ECO:0000256" key="4">
    <source>
        <dbReference type="ARBA" id="ARBA00022553"/>
    </source>
</evidence>
<evidence type="ECO:0000313" key="16">
    <source>
        <dbReference type="EMBL" id="QBY30626.1"/>
    </source>
</evidence>
<dbReference type="NCBIfam" id="TIGR01494">
    <property type="entry name" value="ATPase_P-type"/>
    <property type="match status" value="1"/>
</dbReference>
<dbReference type="InterPro" id="IPR008250">
    <property type="entry name" value="ATPase_P-typ_transduc_dom_A_sf"/>
</dbReference>
<evidence type="ECO:0000256" key="7">
    <source>
        <dbReference type="ARBA" id="ARBA00022741"/>
    </source>
</evidence>
<keyword evidence="4" id="KW-0597">Phosphoprotein</keyword>
<dbReference type="InterPro" id="IPR018303">
    <property type="entry name" value="ATPase_P-typ_P_site"/>
</dbReference>
<evidence type="ECO:0000256" key="2">
    <source>
        <dbReference type="ARBA" id="ARBA00006024"/>
    </source>
</evidence>
<comment type="subcellular location">
    <subcellularLocation>
        <location evidence="1">Cell membrane</location>
        <topology evidence="1">Multi-pass membrane protein</topology>
    </subcellularLocation>
</comment>
<dbReference type="InterPro" id="IPR006121">
    <property type="entry name" value="HMA_dom"/>
</dbReference>
<evidence type="ECO:0000256" key="13">
    <source>
        <dbReference type="ARBA" id="ARBA00047308"/>
    </source>
</evidence>
<evidence type="ECO:0000256" key="10">
    <source>
        <dbReference type="ARBA" id="ARBA00022989"/>
    </source>
</evidence>
<keyword evidence="7 14" id="KW-0547">Nucleotide-binding</keyword>
<dbReference type="Pfam" id="PF00403">
    <property type="entry name" value="HMA"/>
    <property type="match status" value="1"/>
</dbReference>
<sequence length="732" mass="76767">MSTPDTDGKKAPQFSSFRLAPAPQKADECCCDGACAAPETVPETVKGARYSWQVAGMDCAACARKVENAVRQIRGVNQVQVLFATGKLVVDSDGDLRQQIERAVQNAGYRLQDEQAKAAAPESRLKENLPLLTLMVMMAIGWGLEQFNHPLGQLAFIATTLVGLYPIARQALRLMKSGSWFAIETLMSVAAIGALFIGATAEAAMVLLLFLIGERLEGWAASRARKGVSALMALKPEVATRLRDGVREEVDVSALRPGDVIEVAAGGRLPADGKLISAFASFDESALTGESIPVERASGEKVPAGATSVDRLVTLEVLSEPGASAIDRILTLIEEAEERRAPIERFIDRFSRIYTPAIMAVALLVTLVPPLLFAASWQEWIYKGLTLLLIGCPCALVISTPAAITSGLAAAARRGALIKGGAALEQLGRITQIAFDKTGTLTVGKPRVTAIHPANGVSEADLLALAAAVEQGSTHPLAQAIVREAQSQGLTIPAAEAQRALVGSGIEARVNGDRVLICAAGKLPADAFARQIAQLESAGQTVVLAWRNDTVLGIIALQDTLRDDARTAISELKALGVNGVILTGDNPRAAAAIAGELGLDFNAGLLPEDKVRTVSALNQQSPLAMVGDGINDAPAMKAAAIGIAMGSGTDVALETADAALTHNRLTGLAQMIKLARATHANIRQNIAIALGLKGIFLVTTLLGITGLWLAVLADTGATVLVTANALRLLRRR</sequence>
<dbReference type="InterPro" id="IPR051014">
    <property type="entry name" value="Cation_Transport_ATPase_IB"/>
</dbReference>
<comment type="catalytic activity">
    <reaction evidence="13">
        <text>Zn(2+)(in) + ATP + H2O = Zn(2+)(out) + ADP + phosphate + H(+)</text>
        <dbReference type="Rhea" id="RHEA:20621"/>
        <dbReference type="ChEBI" id="CHEBI:15377"/>
        <dbReference type="ChEBI" id="CHEBI:15378"/>
        <dbReference type="ChEBI" id="CHEBI:29105"/>
        <dbReference type="ChEBI" id="CHEBI:30616"/>
        <dbReference type="ChEBI" id="CHEBI:43474"/>
        <dbReference type="ChEBI" id="CHEBI:456216"/>
        <dbReference type="EC" id="7.2.2.12"/>
    </reaction>
</comment>
<dbReference type="FunFam" id="3.40.1110.10:FF:000034">
    <property type="entry name" value="Zinc/cadmium/lead-transporting P-type ATPase"/>
    <property type="match status" value="1"/>
</dbReference>
<dbReference type="GO" id="GO:0016887">
    <property type="term" value="F:ATP hydrolysis activity"/>
    <property type="evidence" value="ECO:0007669"/>
    <property type="project" value="InterPro"/>
</dbReference>
<dbReference type="InterPro" id="IPR059000">
    <property type="entry name" value="ATPase_P-type_domA"/>
</dbReference>
<dbReference type="CDD" id="cd00371">
    <property type="entry name" value="HMA"/>
    <property type="match status" value="1"/>
</dbReference>
<dbReference type="Gene3D" id="2.70.150.10">
    <property type="entry name" value="Calcium-transporting ATPase, cytoplasmic transduction domain A"/>
    <property type="match status" value="1"/>
</dbReference>
<dbReference type="GO" id="GO:0005886">
    <property type="term" value="C:plasma membrane"/>
    <property type="evidence" value="ECO:0007669"/>
    <property type="project" value="UniProtKB-SubCell"/>
</dbReference>
<evidence type="ECO:0000256" key="14">
    <source>
        <dbReference type="RuleBase" id="RU362081"/>
    </source>
</evidence>
<keyword evidence="5 14" id="KW-0812">Transmembrane</keyword>
<proteinExistence type="inferred from homology"/>
<evidence type="ECO:0000256" key="8">
    <source>
        <dbReference type="ARBA" id="ARBA00022840"/>
    </source>
</evidence>
<dbReference type="InterPro" id="IPR023299">
    <property type="entry name" value="ATPase_P-typ_cyto_dom_N"/>
</dbReference>
<dbReference type="SUPFAM" id="SSF81665">
    <property type="entry name" value="Calcium ATPase, transmembrane domain M"/>
    <property type="match status" value="1"/>
</dbReference>
<protein>
    <recommendedName>
        <fullName evidence="12">P-type Zn(2+) transporter</fullName>
        <ecNumber evidence="12">7.2.2.12</ecNumber>
    </recommendedName>
</protein>
<dbReference type="Pfam" id="PF00702">
    <property type="entry name" value="Hydrolase"/>
    <property type="match status" value="1"/>
</dbReference>
<dbReference type="SFLD" id="SFLDS00003">
    <property type="entry name" value="Haloacid_Dehalogenase"/>
    <property type="match status" value="1"/>
</dbReference>
<dbReference type="Pfam" id="PF00122">
    <property type="entry name" value="E1-E2_ATPase"/>
    <property type="match status" value="1"/>
</dbReference>
<dbReference type="NCBIfam" id="NF008262">
    <property type="entry name" value="PRK11033.1"/>
    <property type="match status" value="1"/>
</dbReference>